<keyword evidence="1" id="KW-1133">Transmembrane helix</keyword>
<feature type="non-terminal residue" evidence="2">
    <location>
        <position position="134"/>
    </location>
</feature>
<comment type="caution">
    <text evidence="2">The sequence shown here is derived from an EMBL/GenBank/DDBJ whole genome shotgun (WGS) entry which is preliminary data.</text>
</comment>
<keyword evidence="1" id="KW-0472">Membrane</keyword>
<feature type="transmembrane region" description="Helical" evidence="1">
    <location>
        <begin position="76"/>
        <end position="104"/>
    </location>
</feature>
<proteinExistence type="predicted"/>
<name>A0A5J4SRS6_9EUKA</name>
<gene>
    <name evidence="2" type="ORF">EZS28_051972</name>
</gene>
<dbReference type="EMBL" id="SNRW01039894">
    <property type="protein sequence ID" value="KAA6348638.1"/>
    <property type="molecule type" value="Genomic_DNA"/>
</dbReference>
<evidence type="ECO:0000313" key="2">
    <source>
        <dbReference type="EMBL" id="KAA6348638.1"/>
    </source>
</evidence>
<sequence length="134" mass="15591">MAQELELTNLMRSLTQLAQKAAQVSRVNTTHPVDEIASWYSDIDYMIFNSLQAVLNGVKKAILNYWQEIKNVTDQIMIIQMVIIVSLTVLTFSVVFLTFIYFTIKVRKEREQVMIQLLDVPKIKMQAVIRRLLQ</sequence>
<reference evidence="2 3" key="1">
    <citation type="submission" date="2019-03" db="EMBL/GenBank/DDBJ databases">
        <title>Single cell metagenomics reveals metabolic interactions within the superorganism composed of flagellate Streblomastix strix and complex community of Bacteroidetes bacteria on its surface.</title>
        <authorList>
            <person name="Treitli S.C."/>
            <person name="Kolisko M."/>
            <person name="Husnik F."/>
            <person name="Keeling P."/>
            <person name="Hampl V."/>
        </authorList>
    </citation>
    <scope>NUCLEOTIDE SEQUENCE [LARGE SCALE GENOMIC DNA]</scope>
    <source>
        <strain evidence="2">ST1C</strain>
    </source>
</reference>
<keyword evidence="1" id="KW-0812">Transmembrane</keyword>
<protein>
    <submittedName>
        <fullName evidence="2">Uncharacterized protein</fullName>
    </submittedName>
</protein>
<dbReference type="Proteomes" id="UP000324800">
    <property type="component" value="Unassembled WGS sequence"/>
</dbReference>
<evidence type="ECO:0000256" key="1">
    <source>
        <dbReference type="SAM" id="Phobius"/>
    </source>
</evidence>
<accession>A0A5J4SRS6</accession>
<organism evidence="2 3">
    <name type="scientific">Streblomastix strix</name>
    <dbReference type="NCBI Taxonomy" id="222440"/>
    <lineage>
        <taxon>Eukaryota</taxon>
        <taxon>Metamonada</taxon>
        <taxon>Preaxostyla</taxon>
        <taxon>Oxymonadida</taxon>
        <taxon>Streblomastigidae</taxon>
        <taxon>Streblomastix</taxon>
    </lineage>
</organism>
<evidence type="ECO:0000313" key="3">
    <source>
        <dbReference type="Proteomes" id="UP000324800"/>
    </source>
</evidence>
<dbReference type="AlphaFoldDB" id="A0A5J4SRS6"/>